<gene>
    <name evidence="1" type="ORF">OXU80_01340</name>
</gene>
<evidence type="ECO:0000313" key="1">
    <source>
        <dbReference type="EMBL" id="WAJ28927.1"/>
    </source>
</evidence>
<evidence type="ECO:0000313" key="2">
    <source>
        <dbReference type="Proteomes" id="UP001163223"/>
    </source>
</evidence>
<dbReference type="EMBL" id="CP113520">
    <property type="protein sequence ID" value="WAJ28927.1"/>
    <property type="molecule type" value="Genomic_DNA"/>
</dbReference>
<name>A0ACD4NQ13_9HYPH</name>
<keyword evidence="2" id="KW-1185">Reference proteome</keyword>
<protein>
    <submittedName>
        <fullName evidence="1">DUF3987 domain-containing protein</fullName>
    </submittedName>
</protein>
<proteinExistence type="predicted"/>
<reference evidence="1" key="1">
    <citation type="submission" date="2022-11" db="EMBL/GenBank/DDBJ databases">
        <title>beta-Carotene-producing bacterium, Jeongeuplla avenae sp. nov., alleviates the salt stress of Arabidopsis seedlings.</title>
        <authorList>
            <person name="Jiang L."/>
            <person name="Lee J."/>
        </authorList>
    </citation>
    <scope>NUCLEOTIDE SEQUENCE</scope>
    <source>
        <strain evidence="1">DY_R2A_6</strain>
    </source>
</reference>
<sequence>MRAVDGVSILSGRRLALHLMVQPDAAAGFLADGMLRDQGLLSRILVAAPQSIAGTRLYREVRPEDDFAIKTYGARLLACMEAPLPLAENKRNELAPPALELTSEAAAIWRQFYDHVEEQCGKGRGLSGVQDFAAKVAEHAARIAGVLTIIEEEEPQEIGAAAMSSATALADWYLSEAQRLQQAARLDPKLLLASKLLDWMRETGEQEIHFRDVLRLGPSGVRLKSAAEEALKILLAHGWISEVAGRPRRFRLHKGAS</sequence>
<accession>A0ACD4NQ13</accession>
<organism evidence="1 2">
    <name type="scientific">Antarcticirhabdus aurantiaca</name>
    <dbReference type="NCBI Taxonomy" id="2606717"/>
    <lineage>
        <taxon>Bacteria</taxon>
        <taxon>Pseudomonadati</taxon>
        <taxon>Pseudomonadota</taxon>
        <taxon>Alphaproteobacteria</taxon>
        <taxon>Hyphomicrobiales</taxon>
        <taxon>Aurantimonadaceae</taxon>
        <taxon>Antarcticirhabdus</taxon>
    </lineage>
</organism>
<dbReference type="Proteomes" id="UP001163223">
    <property type="component" value="Chromosome"/>
</dbReference>